<proteinExistence type="predicted"/>
<sequence length="167" mass="19234">MIYIKSVINFNERRYEFVMLNEKNVFLNVEIETKVDLFKFLAKKAVENGVATDEGGLLKDLLARESEDSTGIEDGFAIPHAKSANVIKPSIFYIKTKKELEWETFDGSNVRYIFSLMVPEENENNIHLMMLSKLATCLMEDDFKQEIISSDDKSSLIKYISAKMKEE</sequence>
<keyword evidence="4" id="KW-0808">Transferase</keyword>
<dbReference type="GO" id="GO:0030295">
    <property type="term" value="F:protein kinase activator activity"/>
    <property type="evidence" value="ECO:0007669"/>
    <property type="project" value="TreeGrafter"/>
</dbReference>
<evidence type="ECO:0000256" key="2">
    <source>
        <dbReference type="ARBA" id="ARBA00022553"/>
    </source>
</evidence>
<dbReference type="InterPro" id="IPR004715">
    <property type="entry name" value="PTS_IIA_fruc"/>
</dbReference>
<dbReference type="NCBIfam" id="TIGR00848">
    <property type="entry name" value="fruA"/>
    <property type="match status" value="1"/>
</dbReference>
<dbReference type="InterPro" id="IPR051541">
    <property type="entry name" value="PTS_SugarTrans_NitroReg"/>
</dbReference>
<name>A0A2T0BAP2_9CLOT</name>
<evidence type="ECO:0000256" key="5">
    <source>
        <dbReference type="ARBA" id="ARBA00022683"/>
    </source>
</evidence>
<reference evidence="7" key="1">
    <citation type="submission" date="2018-03" db="EMBL/GenBank/DDBJ databases">
        <title>Genome sequence of Clostridium vincentii DSM 10228.</title>
        <authorList>
            <person name="Poehlein A."/>
            <person name="Daniel R."/>
        </authorList>
    </citation>
    <scope>NUCLEOTIDE SEQUENCE [LARGE SCALE GENOMIC DNA]</scope>
    <source>
        <strain evidence="7">DSM 10228</strain>
    </source>
</reference>
<protein>
    <submittedName>
        <fullName evidence="7">PTS system fructose-specific EIIABC component</fullName>
    </submittedName>
</protein>
<keyword evidence="8" id="KW-1185">Reference proteome</keyword>
<dbReference type="PROSITE" id="PS51094">
    <property type="entry name" value="PTS_EIIA_TYPE_2"/>
    <property type="match status" value="1"/>
</dbReference>
<organism evidence="7 8">
    <name type="scientific">Clostridium vincentii</name>
    <dbReference type="NCBI Taxonomy" id="52704"/>
    <lineage>
        <taxon>Bacteria</taxon>
        <taxon>Bacillati</taxon>
        <taxon>Bacillota</taxon>
        <taxon>Clostridia</taxon>
        <taxon>Eubacteriales</taxon>
        <taxon>Clostridiaceae</taxon>
        <taxon>Clostridium</taxon>
    </lineage>
</organism>
<dbReference type="EMBL" id="PVXQ01000039">
    <property type="protein sequence ID" value="PRR80944.1"/>
    <property type="molecule type" value="Genomic_DNA"/>
</dbReference>
<feature type="domain" description="PTS EIIA type-2" evidence="6">
    <location>
        <begin position="18"/>
        <end position="163"/>
    </location>
</feature>
<dbReference type="PANTHER" id="PTHR47738:SF1">
    <property type="entry name" value="NITROGEN REGULATORY PROTEIN"/>
    <property type="match status" value="1"/>
</dbReference>
<evidence type="ECO:0000256" key="1">
    <source>
        <dbReference type="ARBA" id="ARBA00022448"/>
    </source>
</evidence>
<keyword evidence="1" id="KW-0813">Transport</keyword>
<dbReference type="InterPro" id="IPR016152">
    <property type="entry name" value="PTrfase/Anion_transptr"/>
</dbReference>
<keyword evidence="3" id="KW-0762">Sugar transport</keyword>
<dbReference type="AlphaFoldDB" id="A0A2T0BAP2"/>
<keyword evidence="5" id="KW-0598">Phosphotransferase system</keyword>
<evidence type="ECO:0000256" key="4">
    <source>
        <dbReference type="ARBA" id="ARBA00022679"/>
    </source>
</evidence>
<comment type="caution">
    <text evidence="7">The sequence shown here is derived from an EMBL/GenBank/DDBJ whole genome shotgun (WGS) entry which is preliminary data.</text>
</comment>
<evidence type="ECO:0000256" key="3">
    <source>
        <dbReference type="ARBA" id="ARBA00022597"/>
    </source>
</evidence>
<gene>
    <name evidence="7" type="primary">fruA_4</name>
    <name evidence="7" type="ORF">CLVI_28550</name>
</gene>
<accession>A0A2T0BAP2</accession>
<evidence type="ECO:0000259" key="6">
    <source>
        <dbReference type="PROSITE" id="PS51094"/>
    </source>
</evidence>
<dbReference type="GO" id="GO:0016020">
    <property type="term" value="C:membrane"/>
    <property type="evidence" value="ECO:0007669"/>
    <property type="project" value="InterPro"/>
</dbReference>
<evidence type="ECO:0000313" key="7">
    <source>
        <dbReference type="EMBL" id="PRR80944.1"/>
    </source>
</evidence>
<dbReference type="GO" id="GO:0009401">
    <property type="term" value="P:phosphoenolpyruvate-dependent sugar phosphotransferase system"/>
    <property type="evidence" value="ECO:0007669"/>
    <property type="project" value="UniProtKB-KW"/>
</dbReference>
<keyword evidence="2" id="KW-0597">Phosphoprotein</keyword>
<dbReference type="Proteomes" id="UP000239471">
    <property type="component" value="Unassembled WGS sequence"/>
</dbReference>
<evidence type="ECO:0000313" key="8">
    <source>
        <dbReference type="Proteomes" id="UP000239471"/>
    </source>
</evidence>
<dbReference type="Pfam" id="PF00359">
    <property type="entry name" value="PTS_EIIA_2"/>
    <property type="match status" value="1"/>
</dbReference>
<dbReference type="InterPro" id="IPR002178">
    <property type="entry name" value="PTS_EIIA_type-2_dom"/>
</dbReference>
<dbReference type="Gene3D" id="3.40.930.10">
    <property type="entry name" value="Mannitol-specific EII, Chain A"/>
    <property type="match status" value="1"/>
</dbReference>
<dbReference type="SUPFAM" id="SSF55804">
    <property type="entry name" value="Phoshotransferase/anion transport protein"/>
    <property type="match status" value="1"/>
</dbReference>
<dbReference type="GO" id="GO:0008982">
    <property type="term" value="F:protein-N(PI)-phosphohistidine-sugar phosphotransferase activity"/>
    <property type="evidence" value="ECO:0007669"/>
    <property type="project" value="InterPro"/>
</dbReference>
<dbReference type="PANTHER" id="PTHR47738">
    <property type="entry name" value="PTS SYSTEM FRUCTOSE-LIKE EIIA COMPONENT-RELATED"/>
    <property type="match status" value="1"/>
</dbReference>
<dbReference type="CDD" id="cd00211">
    <property type="entry name" value="PTS_IIA_fru"/>
    <property type="match status" value="1"/>
</dbReference>